<comment type="caution">
    <text evidence="1">The sequence shown here is derived from an EMBL/GenBank/DDBJ whole genome shotgun (WGS) entry which is preliminary data.</text>
</comment>
<reference evidence="1 2" key="1">
    <citation type="submission" date="2018-01" db="EMBL/GenBank/DDBJ databases">
        <title>Genome sequence of the PGP bacterium Paenibacillus illinoisensis E3.</title>
        <authorList>
            <person name="Rolli E."/>
            <person name="Marasco R."/>
            <person name="Bessem C."/>
            <person name="Michoud G."/>
            <person name="Gaiarsa S."/>
            <person name="Borin S."/>
            <person name="Daffonchio D."/>
        </authorList>
    </citation>
    <scope>NUCLEOTIDE SEQUENCE [LARGE SCALE GENOMIC DNA]</scope>
    <source>
        <strain evidence="1 2">E3</strain>
    </source>
</reference>
<proteinExistence type="predicted"/>
<name>A0A2W0CAZ4_9BACL</name>
<protein>
    <submittedName>
        <fullName evidence="1">Uncharacterized protein</fullName>
    </submittedName>
</protein>
<gene>
    <name evidence="1" type="ORF">PIL02S_02296</name>
</gene>
<accession>A0A2W0CAZ4</accession>
<dbReference type="AlphaFoldDB" id="A0A2W0CAZ4"/>
<sequence length="58" mass="6592">MITVNNINGPLRNRVSELRDNITAFPSEVSFNKYYATSWYVVSKVCNRKAPPIQGEAM</sequence>
<dbReference type="EMBL" id="PRLG01000018">
    <property type="protein sequence ID" value="PYY29347.1"/>
    <property type="molecule type" value="Genomic_DNA"/>
</dbReference>
<evidence type="ECO:0000313" key="2">
    <source>
        <dbReference type="Proteomes" id="UP000247459"/>
    </source>
</evidence>
<organism evidence="1 2">
    <name type="scientific">Paenibacillus illinoisensis</name>
    <dbReference type="NCBI Taxonomy" id="59845"/>
    <lineage>
        <taxon>Bacteria</taxon>
        <taxon>Bacillati</taxon>
        <taxon>Bacillota</taxon>
        <taxon>Bacilli</taxon>
        <taxon>Bacillales</taxon>
        <taxon>Paenibacillaceae</taxon>
        <taxon>Paenibacillus</taxon>
    </lineage>
</organism>
<dbReference type="Proteomes" id="UP000247459">
    <property type="component" value="Unassembled WGS sequence"/>
</dbReference>
<evidence type="ECO:0000313" key="1">
    <source>
        <dbReference type="EMBL" id="PYY29347.1"/>
    </source>
</evidence>